<protein>
    <recommendedName>
        <fullName evidence="3">RAVE subunit 2/Rogdi</fullName>
    </recommendedName>
</protein>
<dbReference type="AlphaFoldDB" id="A0A1E4S4Q9"/>
<dbReference type="GeneID" id="30989187"/>
<keyword evidence="2" id="KW-1185">Reference proteome</keyword>
<name>A0A1E4S4Q9_CYBJN</name>
<gene>
    <name evidence="1" type="ORF">CYBJADRAFT_167152</name>
</gene>
<reference evidence="1 2" key="1">
    <citation type="journal article" date="2016" name="Proc. Natl. Acad. Sci. U.S.A.">
        <title>Comparative genomics of biotechnologically important yeasts.</title>
        <authorList>
            <person name="Riley R."/>
            <person name="Haridas S."/>
            <person name="Wolfe K.H."/>
            <person name="Lopes M.R."/>
            <person name="Hittinger C.T."/>
            <person name="Goeker M."/>
            <person name="Salamov A.A."/>
            <person name="Wisecaver J.H."/>
            <person name="Long T.M."/>
            <person name="Calvey C.H."/>
            <person name="Aerts A.L."/>
            <person name="Barry K.W."/>
            <person name="Choi C."/>
            <person name="Clum A."/>
            <person name="Coughlan A.Y."/>
            <person name="Deshpande S."/>
            <person name="Douglass A.P."/>
            <person name="Hanson S.J."/>
            <person name="Klenk H.-P."/>
            <person name="LaButti K.M."/>
            <person name="Lapidus A."/>
            <person name="Lindquist E.A."/>
            <person name="Lipzen A.M."/>
            <person name="Meier-Kolthoff J.P."/>
            <person name="Ohm R.A."/>
            <person name="Otillar R.P."/>
            <person name="Pangilinan J.L."/>
            <person name="Peng Y."/>
            <person name="Rokas A."/>
            <person name="Rosa C.A."/>
            <person name="Scheuner C."/>
            <person name="Sibirny A.A."/>
            <person name="Slot J.C."/>
            <person name="Stielow J.B."/>
            <person name="Sun H."/>
            <person name="Kurtzman C.P."/>
            <person name="Blackwell M."/>
            <person name="Grigoriev I.V."/>
            <person name="Jeffries T.W."/>
        </authorList>
    </citation>
    <scope>NUCLEOTIDE SEQUENCE [LARGE SCALE GENOMIC DNA]</scope>
    <source>
        <strain evidence="2">ATCC 18201 / CBS 1600 / BCRC 20928 / JCM 3617 / NBRC 0987 / NRRL Y-1542</strain>
    </source>
</reference>
<dbReference type="EMBL" id="KV453928">
    <property type="protein sequence ID" value="ODV74494.1"/>
    <property type="molecule type" value="Genomic_DNA"/>
</dbReference>
<dbReference type="GO" id="GO:0043291">
    <property type="term" value="C:RAVE complex"/>
    <property type="evidence" value="ECO:0007669"/>
    <property type="project" value="TreeGrafter"/>
</dbReference>
<dbReference type="STRING" id="983966.A0A1E4S4Q9"/>
<dbReference type="InterPro" id="IPR028241">
    <property type="entry name" value="RAVE2/Rogdi"/>
</dbReference>
<organism evidence="1 2">
    <name type="scientific">Cyberlindnera jadinii (strain ATCC 18201 / CBS 1600 / BCRC 20928 / JCM 3617 / NBRC 0987 / NRRL Y-1542)</name>
    <name type="common">Torula yeast</name>
    <name type="synonym">Candida utilis</name>
    <dbReference type="NCBI Taxonomy" id="983966"/>
    <lineage>
        <taxon>Eukaryota</taxon>
        <taxon>Fungi</taxon>
        <taxon>Dikarya</taxon>
        <taxon>Ascomycota</taxon>
        <taxon>Saccharomycotina</taxon>
        <taxon>Saccharomycetes</taxon>
        <taxon>Phaffomycetales</taxon>
        <taxon>Phaffomycetaceae</taxon>
        <taxon>Cyberlindnera</taxon>
    </lineage>
</organism>
<sequence length="325" mass="37273">MSASLYPAIPPEKYVELELLNAASDQTWLVDSVIKPELPQVIETLTRCLEMITSSTQPIKLALTSSRTEQAKGVITRIGDEIVDLDVTLSLNTFSKKLRLKMKPQCHLQLLQWTELIKLVNTALTDVVILQECEQFDEFFSQLNKVMVCLGKCNTAINNPHFDVLFPQHKMDLTTVFDSDGNLLEHYKDRLTMDFFLLNSEITLELKSLTTVTEEPWNEIDSQGNSHADRLRDDLKHHRIQLNDVLEHEKHGLFSQMFHKFTAHDYLTRAITFHDRVVIEVEKLSINCQDPVLLAVGAKLNGVEHLISKMYKNLDLVMMSLDQKK</sequence>
<dbReference type="Pfam" id="PF10259">
    <property type="entry name" value="Rogdi_lz"/>
    <property type="match status" value="1"/>
</dbReference>
<evidence type="ECO:0000313" key="2">
    <source>
        <dbReference type="Proteomes" id="UP000094389"/>
    </source>
</evidence>
<proteinExistence type="predicted"/>
<dbReference type="RefSeq" id="XP_020071533.1">
    <property type="nucleotide sequence ID" value="XM_020214791.1"/>
</dbReference>
<dbReference type="Proteomes" id="UP000094389">
    <property type="component" value="Unassembled WGS sequence"/>
</dbReference>
<dbReference type="OMA" id="ITRCITY"/>
<evidence type="ECO:0000313" key="1">
    <source>
        <dbReference type="EMBL" id="ODV74494.1"/>
    </source>
</evidence>
<dbReference type="PANTHER" id="PTHR13618:SF1">
    <property type="entry name" value="PROTEIN ROGDI HOMOLOG"/>
    <property type="match status" value="1"/>
</dbReference>
<evidence type="ECO:0008006" key="3">
    <source>
        <dbReference type="Google" id="ProtNLM"/>
    </source>
</evidence>
<accession>A0A1E4S4Q9</accession>
<dbReference type="OrthoDB" id="66510at2759"/>
<dbReference type="PANTHER" id="PTHR13618">
    <property type="entry name" value="LEUCINE ZIPPER CONTAINING TRANSCRIPTION FACTOR LZF1"/>
    <property type="match status" value="1"/>
</dbReference>